<dbReference type="InterPro" id="IPR019253">
    <property type="entry name" value="DUF2244_TM"/>
</dbReference>
<keyword evidence="1" id="KW-1133">Transmembrane helix</keyword>
<evidence type="ECO:0000256" key="1">
    <source>
        <dbReference type="SAM" id="Phobius"/>
    </source>
</evidence>
<evidence type="ECO:0000313" key="3">
    <source>
        <dbReference type="Proteomes" id="UP001205890"/>
    </source>
</evidence>
<name>A0ABT1LCU1_9HYPH</name>
<keyword evidence="3" id="KW-1185">Reference proteome</keyword>
<comment type="caution">
    <text evidence="2">The sequence shown here is derived from an EMBL/GenBank/DDBJ whole genome shotgun (WGS) entry which is preliminary data.</text>
</comment>
<dbReference type="EMBL" id="JANCLU010000004">
    <property type="protein sequence ID" value="MCP8938073.1"/>
    <property type="molecule type" value="Genomic_DNA"/>
</dbReference>
<accession>A0ABT1LCU1</accession>
<keyword evidence="1" id="KW-0472">Membrane</keyword>
<evidence type="ECO:0000313" key="2">
    <source>
        <dbReference type="EMBL" id="MCP8938073.1"/>
    </source>
</evidence>
<dbReference type="RefSeq" id="WP_254739611.1">
    <property type="nucleotide sequence ID" value="NZ_JANCLU010000004.1"/>
</dbReference>
<protein>
    <submittedName>
        <fullName evidence="2">DUF2244 domain-containing protein</fullName>
    </submittedName>
</protein>
<sequence>MDAHPPPGHPEGHEHDAAARPLFSATIRPHRSMGVRGVKLVLVLVGLASLVASIPFIVMGFWPVAGFYGLDVLLLFFALRGNLDQARSYEEIVVSPVELLVRKVPVRGAAAEWRFNPLWTRLRRDIHAEFGVQRLSLVSRGLAVPVGHFLSPDEKERFGDRLSVALSDARRGPVYDHS</sequence>
<feature type="transmembrane region" description="Helical" evidence="1">
    <location>
        <begin position="37"/>
        <end position="54"/>
    </location>
</feature>
<dbReference type="Proteomes" id="UP001205890">
    <property type="component" value="Unassembled WGS sequence"/>
</dbReference>
<proteinExistence type="predicted"/>
<keyword evidence="1" id="KW-0812">Transmembrane</keyword>
<reference evidence="2 3" key="1">
    <citation type="submission" date="2022-07" db="EMBL/GenBank/DDBJ databases">
        <authorList>
            <person name="Li W.-J."/>
            <person name="Deng Q.-Q."/>
        </authorList>
    </citation>
    <scope>NUCLEOTIDE SEQUENCE [LARGE SCALE GENOMIC DNA]</scope>
    <source>
        <strain evidence="2 3">SYSU M60028</strain>
    </source>
</reference>
<organism evidence="2 3">
    <name type="scientific">Alsobacter ponti</name>
    <dbReference type="NCBI Taxonomy" id="2962936"/>
    <lineage>
        <taxon>Bacteria</taxon>
        <taxon>Pseudomonadati</taxon>
        <taxon>Pseudomonadota</taxon>
        <taxon>Alphaproteobacteria</taxon>
        <taxon>Hyphomicrobiales</taxon>
        <taxon>Alsobacteraceae</taxon>
        <taxon>Alsobacter</taxon>
    </lineage>
</organism>
<gene>
    <name evidence="2" type="ORF">NK718_06065</name>
</gene>
<dbReference type="PIRSF" id="PIRSF032162">
    <property type="entry name" value="UCP032162_imp"/>
    <property type="match status" value="1"/>
</dbReference>
<dbReference type="InterPro" id="IPR016990">
    <property type="entry name" value="UCP032162_TM"/>
</dbReference>
<dbReference type="Pfam" id="PF10003">
    <property type="entry name" value="DUF2244"/>
    <property type="match status" value="1"/>
</dbReference>